<reference evidence="2" key="1">
    <citation type="journal article" date="2019" name="Int. J. Syst. Evol. Microbiol.">
        <title>The Global Catalogue of Microorganisms (GCM) 10K type strain sequencing project: providing services to taxonomists for standard genome sequencing and annotation.</title>
        <authorList>
            <consortium name="The Broad Institute Genomics Platform"/>
            <consortium name="The Broad Institute Genome Sequencing Center for Infectious Disease"/>
            <person name="Wu L."/>
            <person name="Ma J."/>
        </authorList>
    </citation>
    <scope>NUCLEOTIDE SEQUENCE [LARGE SCALE GENOMIC DNA]</scope>
    <source>
        <strain evidence="2">JCM 16702</strain>
    </source>
</reference>
<sequence>MGPSADARYEELAERLLSDVIAACPALVNVRQAVWDADEHLAPGQRDQIVDATVAPNLAFWKGWRQAAINLLHAMISEVITNDQAVLPWRDRNAVILRIIDRLTRHDD</sequence>
<accession>A0ABP7WZK4</accession>
<keyword evidence="2" id="KW-1185">Reference proteome</keyword>
<proteinExistence type="predicted"/>
<dbReference type="Proteomes" id="UP001500683">
    <property type="component" value="Unassembled WGS sequence"/>
</dbReference>
<name>A0ABP7WZK4_9ACTN</name>
<evidence type="ECO:0000313" key="2">
    <source>
        <dbReference type="Proteomes" id="UP001500683"/>
    </source>
</evidence>
<comment type="caution">
    <text evidence="1">The sequence shown here is derived from an EMBL/GenBank/DDBJ whole genome shotgun (WGS) entry which is preliminary data.</text>
</comment>
<dbReference type="RefSeq" id="WP_344957664.1">
    <property type="nucleotide sequence ID" value="NZ_BAAAZG010000061.1"/>
</dbReference>
<evidence type="ECO:0000313" key="1">
    <source>
        <dbReference type="EMBL" id="GAA4100920.1"/>
    </source>
</evidence>
<organism evidence="1 2">
    <name type="scientific">Actinomadura miaoliensis</name>
    <dbReference type="NCBI Taxonomy" id="430685"/>
    <lineage>
        <taxon>Bacteria</taxon>
        <taxon>Bacillati</taxon>
        <taxon>Actinomycetota</taxon>
        <taxon>Actinomycetes</taxon>
        <taxon>Streptosporangiales</taxon>
        <taxon>Thermomonosporaceae</taxon>
        <taxon>Actinomadura</taxon>
    </lineage>
</organism>
<dbReference type="EMBL" id="BAAAZG010000061">
    <property type="protein sequence ID" value="GAA4100920.1"/>
    <property type="molecule type" value="Genomic_DNA"/>
</dbReference>
<protein>
    <submittedName>
        <fullName evidence="1">Uncharacterized protein</fullName>
    </submittedName>
</protein>
<gene>
    <name evidence="1" type="ORF">GCM10022214_77960</name>
</gene>